<gene>
    <name evidence="1" type="ORF">HCG48_12660</name>
</gene>
<dbReference type="KEGG" id="oxy:HCG48_12660"/>
<proteinExistence type="predicted"/>
<evidence type="ECO:0000313" key="1">
    <source>
        <dbReference type="EMBL" id="QIZ71330.1"/>
    </source>
</evidence>
<name>A0A6H1TZI5_9CYAN</name>
<protein>
    <submittedName>
        <fullName evidence="1">Uncharacterized protein</fullName>
    </submittedName>
</protein>
<keyword evidence="2" id="KW-1185">Reference proteome</keyword>
<dbReference type="AlphaFoldDB" id="A0A6H1TZI5"/>
<dbReference type="RefSeq" id="WP_168569483.1">
    <property type="nucleotide sequence ID" value="NZ_CP051167.1"/>
</dbReference>
<accession>A0A6H1TZI5</accession>
<reference evidence="1 2" key="1">
    <citation type="submission" date="2020-04" db="EMBL/GenBank/DDBJ databases">
        <authorList>
            <person name="Basu S."/>
            <person name="Maruthanayagam V."/>
            <person name="Chakraborty S."/>
            <person name="Pramanik A."/>
            <person name="Mukherjee J."/>
            <person name="Brink B."/>
        </authorList>
    </citation>
    <scope>NUCLEOTIDE SEQUENCE [LARGE SCALE GENOMIC DNA]</scope>
    <source>
        <strain evidence="1 2">AP17</strain>
    </source>
</reference>
<dbReference type="Proteomes" id="UP000500857">
    <property type="component" value="Chromosome"/>
</dbReference>
<evidence type="ECO:0000313" key="2">
    <source>
        <dbReference type="Proteomes" id="UP000500857"/>
    </source>
</evidence>
<sequence>MGFNRQSSHSNRSRDRAKTKLGIALALLFGASLGYLGATSEGALARFSNPSSPPNAIDEALADYGAIADEEVKQMRHEALEAAVFNGEIASLPGTGYCRNSGECVESYYLRRVLSAEAGDERLYSTETMTRLFQMSDPDPNPSGLPPGEWSFGWGETMVLCSSDRPMTIDITREGTYLMNAIDPSHPHTYIFGGVRDVDALYWQFCHDRPIQAGEDLTEIARQLGYGPELEARTTEVEALSFPLQ</sequence>
<organism evidence="1 2">
    <name type="scientific">Oxynema aestuarii AP17</name>
    <dbReference type="NCBI Taxonomy" id="2064643"/>
    <lineage>
        <taxon>Bacteria</taxon>
        <taxon>Bacillati</taxon>
        <taxon>Cyanobacteriota</taxon>
        <taxon>Cyanophyceae</taxon>
        <taxon>Oscillatoriophycideae</taxon>
        <taxon>Oscillatoriales</taxon>
        <taxon>Oscillatoriaceae</taxon>
        <taxon>Oxynema</taxon>
        <taxon>Oxynema aestuarii</taxon>
    </lineage>
</organism>
<dbReference type="EMBL" id="CP051167">
    <property type="protein sequence ID" value="QIZ71330.1"/>
    <property type="molecule type" value="Genomic_DNA"/>
</dbReference>